<dbReference type="EMBL" id="JAKZEL010000015">
    <property type="protein sequence ID" value="KAI4537092.1"/>
    <property type="molecule type" value="Genomic_DNA"/>
</dbReference>
<gene>
    <name evidence="2" type="ORF">MG293_013295</name>
</gene>
<comment type="caution">
    <text evidence="2">The sequence shown here is derived from an EMBL/GenBank/DDBJ whole genome shotgun (WGS) entry which is preliminary data.</text>
</comment>
<sequence>MIPTGSKDPGWSVLGNALDSQEGIEIQPLDSQEGIDSEEKEKKAAKLPKKEKSVLQGKLTRLAVQTGKAGLAGKSRKFQVSGAVQESVSFPVTVGPLALAERYVFLFRVKGPKQMGD</sequence>
<evidence type="ECO:0000313" key="3">
    <source>
        <dbReference type="Proteomes" id="UP001214576"/>
    </source>
</evidence>
<reference evidence="2" key="1">
    <citation type="submission" date="2022-03" db="EMBL/GenBank/DDBJ databases">
        <title>Genomic analyses of argali, domestic sheep and their hybrids provide insights into chromosomal evolution, heterosis and genetic basis of agronomic traits.</title>
        <authorList>
            <person name="Li M."/>
        </authorList>
    </citation>
    <scope>NUCLEOTIDE SEQUENCE</scope>
    <source>
        <strain evidence="2">CAU-MHL-2022a</strain>
        <tissue evidence="2">Skin</tissue>
    </source>
</reference>
<evidence type="ECO:0000313" key="2">
    <source>
        <dbReference type="EMBL" id="KAI4537092.1"/>
    </source>
</evidence>
<organism evidence="2 3">
    <name type="scientific">Ovis ammon polii</name>
    <dbReference type="NCBI Taxonomy" id="230172"/>
    <lineage>
        <taxon>Eukaryota</taxon>
        <taxon>Metazoa</taxon>
        <taxon>Chordata</taxon>
        <taxon>Craniata</taxon>
        <taxon>Vertebrata</taxon>
        <taxon>Euteleostomi</taxon>
        <taxon>Mammalia</taxon>
        <taxon>Eutheria</taxon>
        <taxon>Laurasiatheria</taxon>
        <taxon>Artiodactyla</taxon>
        <taxon>Ruminantia</taxon>
        <taxon>Pecora</taxon>
        <taxon>Bovidae</taxon>
        <taxon>Caprinae</taxon>
        <taxon>Ovis</taxon>
    </lineage>
</organism>
<proteinExistence type="predicted"/>
<protein>
    <submittedName>
        <fullName evidence="2">Uncharacterized protein</fullName>
    </submittedName>
</protein>
<name>A0AAD4TZL7_OVIAM</name>
<accession>A0AAD4TZL7</accession>
<evidence type="ECO:0000256" key="1">
    <source>
        <dbReference type="SAM" id="MobiDB-lite"/>
    </source>
</evidence>
<dbReference type="Proteomes" id="UP001214576">
    <property type="component" value="Unassembled WGS sequence"/>
</dbReference>
<feature type="region of interest" description="Disordered" evidence="1">
    <location>
        <begin position="25"/>
        <end position="52"/>
    </location>
</feature>
<feature type="compositionally biased region" description="Basic and acidic residues" evidence="1">
    <location>
        <begin position="37"/>
        <end position="52"/>
    </location>
</feature>
<dbReference type="AlphaFoldDB" id="A0AAD4TZL7"/>
<keyword evidence="3" id="KW-1185">Reference proteome</keyword>